<dbReference type="Pfam" id="PF01554">
    <property type="entry name" value="MatE"/>
    <property type="match status" value="2"/>
</dbReference>
<evidence type="ECO:0000256" key="1">
    <source>
        <dbReference type="ARBA" id="ARBA00004141"/>
    </source>
</evidence>
<feature type="transmembrane region" description="Helical" evidence="6">
    <location>
        <begin position="93"/>
        <end position="115"/>
    </location>
</feature>
<keyword evidence="5 6" id="KW-0472">Membrane</keyword>
<dbReference type="NCBIfam" id="NF041358">
    <property type="entry name" value="GntT_guanitoxin"/>
    <property type="match status" value="1"/>
</dbReference>
<evidence type="ECO:0000313" key="7">
    <source>
        <dbReference type="EMBL" id="MBT9311719.1"/>
    </source>
</evidence>
<organism evidence="7 8">
    <name type="scientific">Leptothoe kymatousa TAU-MAC 1615</name>
    <dbReference type="NCBI Taxonomy" id="2364775"/>
    <lineage>
        <taxon>Bacteria</taxon>
        <taxon>Bacillati</taxon>
        <taxon>Cyanobacteriota</taxon>
        <taxon>Cyanophyceae</taxon>
        <taxon>Nodosilineales</taxon>
        <taxon>Cymatolegaceae</taxon>
        <taxon>Leptothoe</taxon>
        <taxon>Leptothoe kymatousa</taxon>
    </lineage>
</organism>
<dbReference type="InterPro" id="IPR002528">
    <property type="entry name" value="MATE_fam"/>
</dbReference>
<feature type="transmembrane region" description="Helical" evidence="6">
    <location>
        <begin position="392"/>
        <end position="410"/>
    </location>
</feature>
<feature type="transmembrane region" description="Helical" evidence="6">
    <location>
        <begin position="197"/>
        <end position="218"/>
    </location>
</feature>
<feature type="transmembrane region" description="Helical" evidence="6">
    <location>
        <begin position="21"/>
        <end position="41"/>
    </location>
</feature>
<feature type="transmembrane region" description="Helical" evidence="6">
    <location>
        <begin position="165"/>
        <end position="185"/>
    </location>
</feature>
<keyword evidence="8" id="KW-1185">Reference proteome</keyword>
<comment type="similarity">
    <text evidence="2">Belongs to the multi antimicrobial extrusion (MATE) (TC 2.A.66.1) family.</text>
</comment>
<evidence type="ECO:0000256" key="2">
    <source>
        <dbReference type="ARBA" id="ARBA00010199"/>
    </source>
</evidence>
<evidence type="ECO:0000256" key="5">
    <source>
        <dbReference type="ARBA" id="ARBA00023136"/>
    </source>
</evidence>
<evidence type="ECO:0000313" key="8">
    <source>
        <dbReference type="Proteomes" id="UP001196661"/>
    </source>
</evidence>
<accession>A0ABS5Y1L7</accession>
<feature type="transmembrane region" description="Helical" evidence="6">
    <location>
        <begin position="246"/>
        <end position="265"/>
    </location>
</feature>
<keyword evidence="4 6" id="KW-1133">Transmembrane helix</keyword>
<evidence type="ECO:0000256" key="6">
    <source>
        <dbReference type="SAM" id="Phobius"/>
    </source>
</evidence>
<dbReference type="RefSeq" id="WP_215617589.1">
    <property type="nucleotide sequence ID" value="NZ_JADOER010000004.1"/>
</dbReference>
<feature type="transmembrane region" description="Helical" evidence="6">
    <location>
        <begin position="135"/>
        <end position="158"/>
    </location>
</feature>
<dbReference type="Proteomes" id="UP001196661">
    <property type="component" value="Unassembled WGS sequence"/>
</dbReference>
<feature type="transmembrane region" description="Helical" evidence="6">
    <location>
        <begin position="315"/>
        <end position="339"/>
    </location>
</feature>
<proteinExistence type="inferred from homology"/>
<gene>
    <name evidence="7" type="ORF">IXB28_05840</name>
</gene>
<dbReference type="InterPro" id="IPR044644">
    <property type="entry name" value="DinF-like"/>
</dbReference>
<feature type="transmembrane region" description="Helical" evidence="6">
    <location>
        <begin position="277"/>
        <end position="303"/>
    </location>
</feature>
<name>A0ABS5Y1L7_9CYAN</name>
<dbReference type="PANTHER" id="PTHR42893:SF46">
    <property type="entry name" value="PROTEIN DETOXIFICATION 44, CHLOROPLASTIC"/>
    <property type="match status" value="1"/>
</dbReference>
<reference evidence="7 8" key="1">
    <citation type="journal article" date="2021" name="Mar. Drugs">
        <title>Genome Reduction and Secondary Metabolism of the Marine Sponge-Associated Cyanobacterium Leptothoe.</title>
        <authorList>
            <person name="Konstantinou D."/>
            <person name="Popin R.V."/>
            <person name="Fewer D.P."/>
            <person name="Sivonen K."/>
            <person name="Gkelis S."/>
        </authorList>
    </citation>
    <scope>NUCLEOTIDE SEQUENCE [LARGE SCALE GENOMIC DNA]</scope>
    <source>
        <strain evidence="7 8">TAU-MAC 1615</strain>
    </source>
</reference>
<dbReference type="CDD" id="cd13136">
    <property type="entry name" value="MATE_DinF_like"/>
    <property type="match status" value="1"/>
</dbReference>
<dbReference type="PANTHER" id="PTHR42893">
    <property type="entry name" value="PROTEIN DETOXIFICATION 44, CHLOROPLASTIC-RELATED"/>
    <property type="match status" value="1"/>
</dbReference>
<sequence>MVSAIPATYKQFLPRFYRLSAVGMFSNMMVPLAGLCDTAFLGHLSDIHYLAGVILGSILFDYLYRILKFLRNSTNTLTANAVGEDDAVGMVTAILRCGVVALAIAAVILLLQYPIHTLGFTLLSGTPETEQAGLAYFNARIWGAPAVLLNFVLIGWFLGREKNGIVFLISLMVNGSNVLLDYVMINRWGWESTGAGIATAISQYLGLLVGLVAVALTIDWRVLGKAMAQVPDRQALTSTLILKGNILVRFVALISAYSIFTNLSATFGTASLAENGLLLQIALLSQFTVQGVGMTAQTLIGNFKGKGQTDQCLPVLKTAIVTSLIISLGFALTAVFFPGTTFSLLTSHTEVSAAMGSDATWLVPLLSITSVAFMLEGYFIGLKEGAVLRNGAILGFGLGFIPLALLATYWQSSYLLWTALTAYMTVLMLFLVYKLVNTPLPEPTTMSS</sequence>
<protein>
    <submittedName>
        <fullName evidence="7">MATE family efflux transporter</fullName>
    </submittedName>
</protein>
<comment type="subcellular location">
    <subcellularLocation>
        <location evidence="1">Membrane</location>
        <topology evidence="1">Multi-pass membrane protein</topology>
    </subcellularLocation>
</comment>
<evidence type="ECO:0000256" key="4">
    <source>
        <dbReference type="ARBA" id="ARBA00022989"/>
    </source>
</evidence>
<evidence type="ECO:0000256" key="3">
    <source>
        <dbReference type="ARBA" id="ARBA00022692"/>
    </source>
</evidence>
<dbReference type="NCBIfam" id="TIGR00797">
    <property type="entry name" value="matE"/>
    <property type="match status" value="1"/>
</dbReference>
<dbReference type="EMBL" id="JADOER010000004">
    <property type="protein sequence ID" value="MBT9311719.1"/>
    <property type="molecule type" value="Genomic_DNA"/>
</dbReference>
<feature type="transmembrane region" description="Helical" evidence="6">
    <location>
        <begin position="47"/>
        <end position="64"/>
    </location>
</feature>
<feature type="transmembrane region" description="Helical" evidence="6">
    <location>
        <begin position="359"/>
        <end position="380"/>
    </location>
</feature>
<feature type="transmembrane region" description="Helical" evidence="6">
    <location>
        <begin position="416"/>
        <end position="436"/>
    </location>
</feature>
<comment type="caution">
    <text evidence="7">The sequence shown here is derived from an EMBL/GenBank/DDBJ whole genome shotgun (WGS) entry which is preliminary data.</text>
</comment>
<keyword evidence="3 6" id="KW-0812">Transmembrane</keyword>